<comment type="caution">
    <text evidence="2">The sequence shown here is derived from an EMBL/GenBank/DDBJ whole genome shotgun (WGS) entry which is preliminary data.</text>
</comment>
<gene>
    <name evidence="2" type="ORF">EAE97_000957</name>
</gene>
<feature type="transmembrane region" description="Helical" evidence="1">
    <location>
        <begin position="52"/>
        <end position="73"/>
    </location>
</feature>
<keyword evidence="1" id="KW-0472">Membrane</keyword>
<evidence type="ECO:0000313" key="2">
    <source>
        <dbReference type="EMBL" id="KAF7953558.1"/>
    </source>
</evidence>
<protein>
    <submittedName>
        <fullName evidence="2">Uncharacterized protein</fullName>
    </submittedName>
</protein>
<accession>A0A9P5M3H5</accession>
<reference evidence="2 3" key="1">
    <citation type="journal article" date="2020" name="Genome Biol. Evol.">
        <title>Comparative genomics of Sclerotiniaceae.</title>
        <authorList>
            <person name="Valero Jimenez C.A."/>
            <person name="Steentjes M."/>
            <person name="Scholten O.E."/>
            <person name="Van Kan J.A.L."/>
        </authorList>
    </citation>
    <scope>NUCLEOTIDE SEQUENCE [LARGE SCALE GENOMIC DNA]</scope>
    <source>
        <strain evidence="2 3">MUCL 94</strain>
    </source>
</reference>
<name>A0A9P5M3H5_9HELO</name>
<organism evidence="2 3">
    <name type="scientific">Botrytis byssoidea</name>
    <dbReference type="NCBI Taxonomy" id="139641"/>
    <lineage>
        <taxon>Eukaryota</taxon>
        <taxon>Fungi</taxon>
        <taxon>Dikarya</taxon>
        <taxon>Ascomycota</taxon>
        <taxon>Pezizomycotina</taxon>
        <taxon>Leotiomycetes</taxon>
        <taxon>Helotiales</taxon>
        <taxon>Sclerotiniaceae</taxon>
        <taxon>Botrytis</taxon>
    </lineage>
</organism>
<evidence type="ECO:0000313" key="3">
    <source>
        <dbReference type="Proteomes" id="UP000710849"/>
    </source>
</evidence>
<dbReference type="EMBL" id="RCSW01000002">
    <property type="protein sequence ID" value="KAF7953558.1"/>
    <property type="molecule type" value="Genomic_DNA"/>
</dbReference>
<sequence length="180" mass="19862">MDPTNISILLNNTSLIITGTSLFINGTLINENTYEHASACTVYNPRRSDTSLTVFIVFIFLAGSFLGYGFGAVERVELLWTRRAEGNWLGEKCKVMMGAEEQREREGWGGDGEHETGVMLLERREKRVEMVLGGGCERDGFVEGGDVERGWGCGVSLAAEDNVDGVMDGPWRDPNLFLCS</sequence>
<keyword evidence="1" id="KW-0812">Transmembrane</keyword>
<dbReference type="GeneID" id="62144546"/>
<keyword evidence="1" id="KW-1133">Transmembrane helix</keyword>
<dbReference type="AlphaFoldDB" id="A0A9P5M3H5"/>
<dbReference type="Proteomes" id="UP000710849">
    <property type="component" value="Unassembled WGS sequence"/>
</dbReference>
<proteinExistence type="predicted"/>
<evidence type="ECO:0000256" key="1">
    <source>
        <dbReference type="SAM" id="Phobius"/>
    </source>
</evidence>
<dbReference type="RefSeq" id="XP_038737368.1">
    <property type="nucleotide sequence ID" value="XM_038871467.1"/>
</dbReference>
<keyword evidence="3" id="KW-1185">Reference proteome</keyword>